<comment type="caution">
    <text evidence="1">The sequence shown here is derived from an EMBL/GenBank/DDBJ whole genome shotgun (WGS) entry which is preliminary data.</text>
</comment>
<dbReference type="Proteomes" id="UP000178122">
    <property type="component" value="Unassembled WGS sequence"/>
</dbReference>
<dbReference type="EMBL" id="MHIN01000007">
    <property type="protein sequence ID" value="OGY55693.1"/>
    <property type="molecule type" value="Genomic_DNA"/>
</dbReference>
<evidence type="ECO:0000313" key="1">
    <source>
        <dbReference type="EMBL" id="OGY55693.1"/>
    </source>
</evidence>
<reference evidence="1 2" key="1">
    <citation type="journal article" date="2016" name="Nat. Commun.">
        <title>Thousands of microbial genomes shed light on interconnected biogeochemical processes in an aquifer system.</title>
        <authorList>
            <person name="Anantharaman K."/>
            <person name="Brown C.T."/>
            <person name="Hug L.A."/>
            <person name="Sharon I."/>
            <person name="Castelle C.J."/>
            <person name="Probst A.J."/>
            <person name="Thomas B.C."/>
            <person name="Singh A."/>
            <person name="Wilkins M.J."/>
            <person name="Karaoz U."/>
            <person name="Brodie E.L."/>
            <person name="Williams K.H."/>
            <person name="Hubbard S.S."/>
            <person name="Banfield J.F."/>
        </authorList>
    </citation>
    <scope>NUCLEOTIDE SEQUENCE [LARGE SCALE GENOMIC DNA]</scope>
</reference>
<protein>
    <submittedName>
        <fullName evidence="1">Uncharacterized protein</fullName>
    </submittedName>
</protein>
<dbReference type="AlphaFoldDB" id="A0A1G1YTL5"/>
<organism evidence="1 2">
    <name type="scientific">Candidatus Buchananbacteria bacterium RIFCSPLOWO2_01_FULL_40_23b</name>
    <dbReference type="NCBI Taxonomy" id="1797544"/>
    <lineage>
        <taxon>Bacteria</taxon>
        <taxon>Candidatus Buchananiibacteriota</taxon>
    </lineage>
</organism>
<proteinExistence type="predicted"/>
<accession>A0A1G1YTL5</accession>
<gene>
    <name evidence="1" type="ORF">A2912_00840</name>
</gene>
<sequence length="112" mass="12058">MSAEKIGSPSEGAAEGGCGGNSAALELKSRIKCGINSAPAALLVESRTPKKSFIFLLEEKIRRAQNQKCKQNFSLVWRALASGGGAERVSSAQKRFGFRQTNAPKNHLLIKR</sequence>
<name>A0A1G1YTL5_9BACT</name>
<evidence type="ECO:0000313" key="2">
    <source>
        <dbReference type="Proteomes" id="UP000178122"/>
    </source>
</evidence>